<name>A0ABX8CRN5_9NOCA</name>
<keyword evidence="5" id="KW-1185">Reference proteome</keyword>
<evidence type="ECO:0000256" key="2">
    <source>
        <dbReference type="SAM" id="SignalP"/>
    </source>
</evidence>
<feature type="signal peptide" evidence="2">
    <location>
        <begin position="1"/>
        <end position="26"/>
    </location>
</feature>
<dbReference type="Proteomes" id="UP000683310">
    <property type="component" value="Chromosome"/>
</dbReference>
<keyword evidence="1" id="KW-1133">Transmembrane helix</keyword>
<gene>
    <name evidence="4" type="ORF">KHQ06_33135</name>
</gene>
<dbReference type="InterPro" id="IPR058333">
    <property type="entry name" value="DUF8020"/>
</dbReference>
<dbReference type="Pfam" id="PF26059">
    <property type="entry name" value="DUF8020"/>
    <property type="match status" value="1"/>
</dbReference>
<evidence type="ECO:0000313" key="5">
    <source>
        <dbReference type="Proteomes" id="UP000683310"/>
    </source>
</evidence>
<protein>
    <recommendedName>
        <fullName evidence="3">DUF8020 domain-containing protein</fullName>
    </recommendedName>
</protein>
<keyword evidence="1" id="KW-0812">Transmembrane</keyword>
<feature type="domain" description="DUF8020" evidence="3">
    <location>
        <begin position="56"/>
        <end position="123"/>
    </location>
</feature>
<feature type="transmembrane region" description="Helical" evidence="1">
    <location>
        <begin position="167"/>
        <end position="189"/>
    </location>
</feature>
<accession>A0ABX8CRN5</accession>
<reference evidence="4 5" key="1">
    <citation type="submission" date="2021-04" db="EMBL/GenBank/DDBJ databases">
        <title>Nocardia tengchongensis.</title>
        <authorList>
            <person name="Zhuang k."/>
            <person name="Ran Y."/>
            <person name="Li W."/>
        </authorList>
    </citation>
    <scope>NUCLEOTIDE SEQUENCE [LARGE SCALE GENOMIC DNA]</scope>
    <source>
        <strain evidence="4 5">CFH S0057</strain>
    </source>
</reference>
<feature type="chain" id="PRO_5046366311" description="DUF8020 domain-containing protein" evidence="2">
    <location>
        <begin position="27"/>
        <end position="235"/>
    </location>
</feature>
<proteinExistence type="predicted"/>
<keyword evidence="2" id="KW-0732">Signal</keyword>
<evidence type="ECO:0000313" key="4">
    <source>
        <dbReference type="EMBL" id="QVI20875.1"/>
    </source>
</evidence>
<evidence type="ECO:0000256" key="1">
    <source>
        <dbReference type="SAM" id="Phobius"/>
    </source>
</evidence>
<dbReference type="EMBL" id="CP074371">
    <property type="protein sequence ID" value="QVI20875.1"/>
    <property type="molecule type" value="Genomic_DNA"/>
</dbReference>
<evidence type="ECO:0000259" key="3">
    <source>
        <dbReference type="Pfam" id="PF26059"/>
    </source>
</evidence>
<feature type="transmembrane region" description="Helical" evidence="1">
    <location>
        <begin position="201"/>
        <end position="226"/>
    </location>
</feature>
<organism evidence="4 5">
    <name type="scientific">Nocardia tengchongensis</name>
    <dbReference type="NCBI Taxonomy" id="2055889"/>
    <lineage>
        <taxon>Bacteria</taxon>
        <taxon>Bacillati</taxon>
        <taxon>Actinomycetota</taxon>
        <taxon>Actinomycetes</taxon>
        <taxon>Mycobacteriales</taxon>
        <taxon>Nocardiaceae</taxon>
        <taxon>Nocardia</taxon>
    </lineage>
</organism>
<sequence length="235" mass="23267">MQFSKIAATSALVISALGVTAGVAYAEPAPAPAPVPVLPSLIDGVNQGIGQVAPAIHWNARIEGNAIVVDTDKGSMTTDNGQLQVRDDNGIVVAAVPLSFTVEDLDYPIQASVEGLRATLTPNTDPAAARPTSLPLHDVTTAKQQSFDDAVSAAATEFGLATAIGTLIGTVIGGTLGLLIGGLAGGGVLSIPGALAGAATGITLGAAAGLILVGVPAAIIVGIIFLNRINNPAEQ</sequence>
<keyword evidence="1" id="KW-0472">Membrane</keyword>